<gene>
    <name evidence="5" type="ORF">fugu_012714</name>
</gene>
<comment type="caution">
    <text evidence="5">The sequence shown here is derived from an EMBL/GenBank/DDBJ whole genome shotgun (WGS) entry which is preliminary data.</text>
</comment>
<evidence type="ECO:0000313" key="6">
    <source>
        <dbReference type="Proteomes" id="UP000516260"/>
    </source>
</evidence>
<dbReference type="InterPro" id="IPR001478">
    <property type="entry name" value="PDZ"/>
</dbReference>
<dbReference type="PROSITE" id="PS50106">
    <property type="entry name" value="PDZ"/>
    <property type="match status" value="1"/>
</dbReference>
<sequence length="1135" mass="120361">MSGDKSISESLVLDDSDKGVIIKGITDDGIAAKSGLKAGDEIVAATVHLDHLNKTDVLKILKVLEPYDDNMKVLTKKELGFDGGLGSLGVDPAQVNLKKDLSGTAPIISFDGQHGKLDTDISSPAINGNLPNLSVNKPSLNVGSQFSKPSFGVTGPEVQGGLGDSLKVSTPQLNTTTASLDVKNPDVKTGSLKFERPKFSMPNFNLPQMTPNTQAELSADADLPKLETQNLSLDPNVDIKGPKAGLTGPNFNMNGSGVNIQTPNVDTDGQLGKFKWPHQKWKVPKAKGLEADLSTPDLNASTPGVNANIDTPGVNLNAPRVDIRGPGLDAPNVEADPPSGKITWPHLKWKKPKGPSTDLDLEGNLNTTQVSVPNLQSEMNATDIDINVPKAELKGPNVDMQSPNVNMEAPSGKINWPHLKWKKPRGSRADLDLDPDLNLSTPNISGEINTTNSGLKLPKAGLNSGVDVQMPDADIDTPSGKINWPHLKWKKPNIHGPKADLDLNPDLSSPDVDVSLPNVNAPDVDLNLPHSNVDVKAPNLNVDPPSGKFKWPTLKKSKIKNIDQNLDLGADVSVPDPALNGPDVNLSLPKANMEAPKIDLDSPDIEGPSGKFKWFNFKKPKFGTLNGPKADFDTDVKAPDMALGGPDVGLKTTDINLSSPNIEGNSDLNVRMPNINPNGPDVELPDGKLNLPQWKLPNLRGPKVGAPELNADVNAPDIDANTTFGAPNLSLSAPNVTPDLKGVDLKGDLSAPDLSLSTPNVGGINASGVNLNMPKTDLEGPKLDLDAQDIDGPSGKFKWFNFKKPKIGTLKGGKADIDAEMNPPHLDLAGPNGNISLPDIDVDLPKAQLNGPSTQLQTPDIASDPQLGDLKLPHFKHPQLQNPTVHSGIEGPNVDMTDLTPRNVEGSIPTANIDTKAPTLNVNPTNATFKSPEIDTGAPTGALADVILKAPPSVPEVKANVGKEDADAKQSPQSKLRWPFKWGFNSGSGTDEEGSGVDSDTEASNAEVPAFKFHQLPKMNLDGIPEIGDTFGLSKQDTETKEYIVSKGIRLPIVNATSKPGEKISILERLQMAKENTAMEKSKSADSTLERGGTFKLEQPASVLGLKTPEGSVTNGDKLSLGLSNMLGLNVKGSD</sequence>
<dbReference type="Gene3D" id="2.30.42.10">
    <property type="match status" value="1"/>
</dbReference>
<feature type="domain" description="PDZ" evidence="4">
    <location>
        <begin position="1"/>
        <end position="62"/>
    </location>
</feature>
<proteinExistence type="predicted"/>
<dbReference type="GO" id="GO:0043484">
    <property type="term" value="P:regulation of RNA splicing"/>
    <property type="evidence" value="ECO:0007669"/>
    <property type="project" value="TreeGrafter"/>
</dbReference>
<dbReference type="AlphaFoldDB" id="A0A4Z2C654"/>
<evidence type="ECO:0000256" key="2">
    <source>
        <dbReference type="ARBA" id="ARBA00023242"/>
    </source>
</evidence>
<dbReference type="PANTHER" id="PTHR23348:SF16">
    <property type="entry name" value="LEUCINE RICH REPEAT FAMILY PROTEIN"/>
    <property type="match status" value="1"/>
</dbReference>
<evidence type="ECO:0000259" key="4">
    <source>
        <dbReference type="PROSITE" id="PS50106"/>
    </source>
</evidence>
<dbReference type="GO" id="GO:0005634">
    <property type="term" value="C:nucleus"/>
    <property type="evidence" value="ECO:0007669"/>
    <property type="project" value="UniProtKB-SubCell"/>
</dbReference>
<evidence type="ECO:0000313" key="5">
    <source>
        <dbReference type="EMBL" id="TNM99681.1"/>
    </source>
</evidence>
<keyword evidence="2" id="KW-0539">Nucleus</keyword>
<reference evidence="5 6" key="1">
    <citation type="submission" date="2019-04" db="EMBL/GenBank/DDBJ databases">
        <title>The sequence and de novo assembly of Takifugu bimaculatus genome using PacBio and Hi-C technologies.</title>
        <authorList>
            <person name="Xu P."/>
            <person name="Liu B."/>
            <person name="Zhou Z."/>
        </authorList>
    </citation>
    <scope>NUCLEOTIDE SEQUENCE [LARGE SCALE GENOMIC DNA]</scope>
    <source>
        <strain evidence="5">TB-2018</strain>
        <tissue evidence="5">Muscle</tissue>
    </source>
</reference>
<dbReference type="PANTHER" id="PTHR23348">
    <property type="entry name" value="PERIAXIN/AHNAK"/>
    <property type="match status" value="1"/>
</dbReference>
<organism evidence="5 6">
    <name type="scientific">Takifugu bimaculatus</name>
    <dbReference type="NCBI Taxonomy" id="433685"/>
    <lineage>
        <taxon>Eukaryota</taxon>
        <taxon>Metazoa</taxon>
        <taxon>Chordata</taxon>
        <taxon>Craniata</taxon>
        <taxon>Vertebrata</taxon>
        <taxon>Euteleostomi</taxon>
        <taxon>Actinopterygii</taxon>
        <taxon>Neopterygii</taxon>
        <taxon>Teleostei</taxon>
        <taxon>Neoteleostei</taxon>
        <taxon>Acanthomorphata</taxon>
        <taxon>Eupercaria</taxon>
        <taxon>Tetraodontiformes</taxon>
        <taxon>Tetradontoidea</taxon>
        <taxon>Tetraodontidae</taxon>
        <taxon>Takifugu</taxon>
    </lineage>
</organism>
<dbReference type="InterPro" id="IPR036034">
    <property type="entry name" value="PDZ_sf"/>
</dbReference>
<accession>A0A4Z2C654</accession>
<dbReference type="GO" id="GO:0043034">
    <property type="term" value="C:costamere"/>
    <property type="evidence" value="ECO:0007669"/>
    <property type="project" value="TreeGrafter"/>
</dbReference>
<dbReference type="EMBL" id="SWLE01000005">
    <property type="protein sequence ID" value="TNM99681.1"/>
    <property type="molecule type" value="Genomic_DNA"/>
</dbReference>
<dbReference type="Proteomes" id="UP000516260">
    <property type="component" value="Chromosome 13"/>
</dbReference>
<feature type="region of interest" description="Disordered" evidence="3">
    <location>
        <begin position="330"/>
        <end position="363"/>
    </location>
</feature>
<dbReference type="SUPFAM" id="SSF50156">
    <property type="entry name" value="PDZ domain-like"/>
    <property type="match status" value="1"/>
</dbReference>
<dbReference type="InterPro" id="IPR052082">
    <property type="entry name" value="Myelin_sheath_structural"/>
</dbReference>
<name>A0A4Z2C654_9TELE</name>
<keyword evidence="6" id="KW-1185">Reference proteome</keyword>
<protein>
    <recommendedName>
        <fullName evidence="4">PDZ domain-containing protein</fullName>
    </recommendedName>
</protein>
<feature type="compositionally biased region" description="Acidic residues" evidence="3">
    <location>
        <begin position="990"/>
        <end position="1001"/>
    </location>
</feature>
<comment type="subcellular location">
    <subcellularLocation>
        <location evidence="1">Nucleus</location>
    </subcellularLocation>
</comment>
<evidence type="ECO:0000256" key="1">
    <source>
        <dbReference type="ARBA" id="ARBA00004123"/>
    </source>
</evidence>
<feature type="region of interest" description="Disordered" evidence="3">
    <location>
        <begin position="978"/>
        <end position="1003"/>
    </location>
</feature>
<evidence type="ECO:0000256" key="3">
    <source>
        <dbReference type="SAM" id="MobiDB-lite"/>
    </source>
</evidence>